<feature type="transmembrane region" description="Helical" evidence="1">
    <location>
        <begin position="166"/>
        <end position="182"/>
    </location>
</feature>
<dbReference type="AlphaFoldDB" id="A0A178LTZ8"/>
<feature type="transmembrane region" description="Helical" evidence="1">
    <location>
        <begin position="203"/>
        <end position="228"/>
    </location>
</feature>
<dbReference type="Pfam" id="PF19040">
    <property type="entry name" value="SGNH"/>
    <property type="match status" value="1"/>
</dbReference>
<dbReference type="Pfam" id="PF01757">
    <property type="entry name" value="Acyl_transf_3"/>
    <property type="match status" value="1"/>
</dbReference>
<dbReference type="PANTHER" id="PTHR23028:SF53">
    <property type="entry name" value="ACYL_TRANSF_3 DOMAIN-CONTAINING PROTEIN"/>
    <property type="match status" value="1"/>
</dbReference>
<dbReference type="GO" id="GO:0016020">
    <property type="term" value="C:membrane"/>
    <property type="evidence" value="ECO:0007669"/>
    <property type="project" value="TreeGrafter"/>
</dbReference>
<reference evidence="4 5" key="1">
    <citation type="submission" date="2016-04" db="EMBL/GenBank/DDBJ databases">
        <title>Draft Genome Sequences of Staphylococcus capitis Strain H36, S. capitis Strain H65, S. cohnii Strain H62, S. hominis Strain H69, Mycobacterium iranicum Strain H39, Plantibacter sp. Strain H53, Pseudomonas oryzihabitans Strain H72, and Microbacterium sp. Strain H83, isolated from residential settings.</title>
        <authorList>
            <person name="Lymperopoulou D."/>
            <person name="Adams R.I."/>
            <person name="Lindow S."/>
            <person name="Coil D.A."/>
            <person name="Jospin G."/>
            <person name="Eisen J.A."/>
        </authorList>
    </citation>
    <scope>NUCLEOTIDE SEQUENCE [LARGE SCALE GENOMIC DNA]</scope>
    <source>
        <strain evidence="4 5">H39</strain>
    </source>
</reference>
<dbReference type="GO" id="GO:0016747">
    <property type="term" value="F:acyltransferase activity, transferring groups other than amino-acyl groups"/>
    <property type="evidence" value="ECO:0007669"/>
    <property type="project" value="InterPro"/>
</dbReference>
<evidence type="ECO:0000256" key="1">
    <source>
        <dbReference type="SAM" id="Phobius"/>
    </source>
</evidence>
<evidence type="ECO:0000313" key="4">
    <source>
        <dbReference type="EMBL" id="OAN37594.1"/>
    </source>
</evidence>
<keyword evidence="1" id="KW-0472">Membrane</keyword>
<dbReference type="EMBL" id="LWCS01000026">
    <property type="protein sequence ID" value="OAN37594.1"/>
    <property type="molecule type" value="Genomic_DNA"/>
</dbReference>
<organism evidence="4 5">
    <name type="scientific">Mycolicibacterium iranicum</name>
    <name type="common">Mycobacterium iranicum</name>
    <dbReference type="NCBI Taxonomy" id="912594"/>
    <lineage>
        <taxon>Bacteria</taxon>
        <taxon>Bacillati</taxon>
        <taxon>Actinomycetota</taxon>
        <taxon>Actinomycetes</taxon>
        <taxon>Mycobacteriales</taxon>
        <taxon>Mycobacteriaceae</taxon>
        <taxon>Mycolicibacterium</taxon>
    </lineage>
</organism>
<protein>
    <submittedName>
        <fullName evidence="4">Acyltransferase</fullName>
    </submittedName>
</protein>
<feature type="transmembrane region" description="Helical" evidence="1">
    <location>
        <begin position="349"/>
        <end position="367"/>
    </location>
</feature>
<accession>A0A178LTZ8</accession>
<evidence type="ECO:0000313" key="5">
    <source>
        <dbReference type="Proteomes" id="UP000078396"/>
    </source>
</evidence>
<feature type="transmembrane region" description="Helical" evidence="1">
    <location>
        <begin position="50"/>
        <end position="73"/>
    </location>
</feature>
<dbReference type="RefSeq" id="WP_064282457.1">
    <property type="nucleotide sequence ID" value="NZ_LWCS01000026.1"/>
</dbReference>
<keyword evidence="4" id="KW-0808">Transferase</keyword>
<dbReference type="PANTHER" id="PTHR23028">
    <property type="entry name" value="ACETYLTRANSFERASE"/>
    <property type="match status" value="1"/>
</dbReference>
<feature type="transmembrane region" description="Helical" evidence="1">
    <location>
        <begin position="257"/>
        <end position="278"/>
    </location>
</feature>
<dbReference type="InterPro" id="IPR043968">
    <property type="entry name" value="SGNH"/>
</dbReference>
<sequence>MTLRQADSVTPAEPLQAPRSAHWEFRGDIEGLRAIAVLAVVLFHAEMPGISGGFVGVDVFFVISGFLITGLLWREETTTGTVKLSGFYGARARRLLPASAAVGVVTMIGAAILLPALQARPAMGDGIASALYVSNYWFILRGVDYFASNLPPSPFQHYWSLGVEEQFYLVWAPMILSVAWWVRRKRRRSTDHHLPSPRLFVTVLALVAISSFLLSFVATYVVPAVAYFSLPTRAWQLALGGLVALTAAHWRRLPPRAAAVTGWTGLGLILSACLWLTPETLYPGTAAVLPTLGAVLVIGAGCAAASRGCGRALAVSPMRAIGRVSYSWYLWHWPVLVFAPLIVGHSLGLAGRLAAALVSLGLAVLTLRYIENPLRFAPAIRNSGWRSLGLGAVATATAVCVGAALLAIVPTPVGRGVPASPLTVAVAPVPAGSDVGAYDAAVRQAFGDVLAAVAASADLRDVPSNLDPSLAEAPGESNAVLFGGCLRTPFQSGQPECAAGDTASATTVALVGDSHAAMWNPAFRRVAEERRWRLITMAKGACPLMDLPIVNPLRRLLQLVQHCEQWRVEIMQRLRAERPQLIVLSSWRGYGAEESLTGFRAYDAVWLQSLTRLVQQLRSTGADVLVLGPVPNPQVSVPICLSGHLDDVAACSPDRSVAVDASGIAAEAAATESAGGHYVDVTDLFCTDRRCPVIIGNTLVYFDSYHLTIEYSELLAPVAGALADRVMAHG</sequence>
<keyword evidence="4" id="KW-0012">Acyltransferase</keyword>
<dbReference type="Proteomes" id="UP000078396">
    <property type="component" value="Unassembled WGS sequence"/>
</dbReference>
<feature type="domain" description="Acyltransferase 3" evidence="2">
    <location>
        <begin position="28"/>
        <end position="367"/>
    </location>
</feature>
<feature type="transmembrane region" description="Helical" evidence="1">
    <location>
        <begin position="234"/>
        <end position="250"/>
    </location>
</feature>
<gene>
    <name evidence="4" type="ORF">A4X20_21920</name>
</gene>
<name>A0A178LTZ8_MYCIR</name>
<proteinExistence type="predicted"/>
<keyword evidence="1" id="KW-0812">Transmembrane</keyword>
<feature type="transmembrane region" description="Helical" evidence="1">
    <location>
        <begin position="326"/>
        <end position="343"/>
    </location>
</feature>
<feature type="transmembrane region" description="Helical" evidence="1">
    <location>
        <begin position="388"/>
        <end position="409"/>
    </location>
</feature>
<dbReference type="InterPro" id="IPR002656">
    <property type="entry name" value="Acyl_transf_3_dom"/>
</dbReference>
<comment type="caution">
    <text evidence="4">The sequence shown here is derived from an EMBL/GenBank/DDBJ whole genome shotgun (WGS) entry which is preliminary data.</text>
</comment>
<dbReference type="GO" id="GO:0009103">
    <property type="term" value="P:lipopolysaccharide biosynthetic process"/>
    <property type="evidence" value="ECO:0007669"/>
    <property type="project" value="TreeGrafter"/>
</dbReference>
<dbReference type="InterPro" id="IPR050879">
    <property type="entry name" value="Acyltransferase_3"/>
</dbReference>
<dbReference type="SUPFAM" id="SSF52266">
    <property type="entry name" value="SGNH hydrolase"/>
    <property type="match status" value="1"/>
</dbReference>
<evidence type="ECO:0000259" key="2">
    <source>
        <dbReference type="Pfam" id="PF01757"/>
    </source>
</evidence>
<feature type="domain" description="SGNH" evidence="3">
    <location>
        <begin position="491"/>
        <end position="718"/>
    </location>
</feature>
<evidence type="ECO:0000259" key="3">
    <source>
        <dbReference type="Pfam" id="PF19040"/>
    </source>
</evidence>
<feature type="transmembrane region" description="Helical" evidence="1">
    <location>
        <begin position="94"/>
        <end position="117"/>
    </location>
</feature>
<feature type="transmembrane region" description="Helical" evidence="1">
    <location>
        <begin position="284"/>
        <end position="305"/>
    </location>
</feature>
<keyword evidence="1" id="KW-1133">Transmembrane helix</keyword>